<keyword evidence="4" id="KW-1185">Reference proteome</keyword>
<feature type="transmembrane region" description="Helical" evidence="1">
    <location>
        <begin position="125"/>
        <end position="149"/>
    </location>
</feature>
<sequence length="272" mass="30416">MSDFSDLLQQFIDTFRDYRTTSFNFVAATALLIYDISLTFGDEIDLIWRGAAAIAPAADIVLLLRIYALYRQNKKIGALLVVLWIIETVTVFALVGHAFEGTAEDPDPLPGILPGCFPHDAFRDFLVLNCGAVFVPIQAFYLGLTLYILYGRFRTVGLLTGMTPLLTTFFRDGAFYCIAILVMFIVNLLFIRFQKESPLESVGQGWEVAIVAITAGRMVLNLRGSVRKSDDDWTTENTTTGRTNETHDIELRPAFTTVVDISLTTRPYDVTE</sequence>
<feature type="transmembrane region" description="Helical" evidence="1">
    <location>
        <begin position="169"/>
        <end position="191"/>
    </location>
</feature>
<evidence type="ECO:0000259" key="2">
    <source>
        <dbReference type="Pfam" id="PF20151"/>
    </source>
</evidence>
<dbReference type="AlphaFoldDB" id="A0A0C9UPA1"/>
<accession>A0A0C9UPA1</accession>
<dbReference type="InterPro" id="IPR045340">
    <property type="entry name" value="DUF6533"/>
</dbReference>
<organism evidence="3 4">
    <name type="scientific">Sphaerobolus stellatus (strain SS14)</name>
    <dbReference type="NCBI Taxonomy" id="990650"/>
    <lineage>
        <taxon>Eukaryota</taxon>
        <taxon>Fungi</taxon>
        <taxon>Dikarya</taxon>
        <taxon>Basidiomycota</taxon>
        <taxon>Agaricomycotina</taxon>
        <taxon>Agaricomycetes</taxon>
        <taxon>Phallomycetidae</taxon>
        <taxon>Geastrales</taxon>
        <taxon>Sphaerobolaceae</taxon>
        <taxon>Sphaerobolus</taxon>
    </lineage>
</organism>
<reference evidence="3 4" key="1">
    <citation type="submission" date="2014-06" db="EMBL/GenBank/DDBJ databases">
        <title>Evolutionary Origins and Diversification of the Mycorrhizal Mutualists.</title>
        <authorList>
            <consortium name="DOE Joint Genome Institute"/>
            <consortium name="Mycorrhizal Genomics Consortium"/>
            <person name="Kohler A."/>
            <person name="Kuo A."/>
            <person name="Nagy L.G."/>
            <person name="Floudas D."/>
            <person name="Copeland A."/>
            <person name="Barry K.W."/>
            <person name="Cichocki N."/>
            <person name="Veneault-Fourrey C."/>
            <person name="LaButti K."/>
            <person name="Lindquist E.A."/>
            <person name="Lipzen A."/>
            <person name="Lundell T."/>
            <person name="Morin E."/>
            <person name="Murat C."/>
            <person name="Riley R."/>
            <person name="Ohm R."/>
            <person name="Sun H."/>
            <person name="Tunlid A."/>
            <person name="Henrissat B."/>
            <person name="Grigoriev I.V."/>
            <person name="Hibbett D.S."/>
            <person name="Martin F."/>
        </authorList>
    </citation>
    <scope>NUCLEOTIDE SEQUENCE [LARGE SCALE GENOMIC DNA]</scope>
    <source>
        <strain evidence="3 4">SS14</strain>
    </source>
</reference>
<name>A0A0C9UPA1_SPHS4</name>
<dbReference type="EMBL" id="KN837255">
    <property type="protein sequence ID" value="KIJ30752.1"/>
    <property type="molecule type" value="Genomic_DNA"/>
</dbReference>
<evidence type="ECO:0000313" key="4">
    <source>
        <dbReference type="Proteomes" id="UP000054279"/>
    </source>
</evidence>
<keyword evidence="1" id="KW-1133">Transmembrane helix</keyword>
<feature type="transmembrane region" description="Helical" evidence="1">
    <location>
        <begin position="46"/>
        <end position="64"/>
    </location>
</feature>
<feature type="domain" description="DUF6533" evidence="2">
    <location>
        <begin position="26"/>
        <end position="52"/>
    </location>
</feature>
<keyword evidence="1" id="KW-0812">Transmembrane</keyword>
<evidence type="ECO:0000256" key="1">
    <source>
        <dbReference type="SAM" id="Phobius"/>
    </source>
</evidence>
<proteinExistence type="predicted"/>
<dbReference type="Pfam" id="PF20151">
    <property type="entry name" value="DUF6533"/>
    <property type="match status" value="1"/>
</dbReference>
<protein>
    <recommendedName>
        <fullName evidence="2">DUF6533 domain-containing protein</fullName>
    </recommendedName>
</protein>
<gene>
    <name evidence="3" type="ORF">M422DRAFT_267694</name>
</gene>
<feature type="transmembrane region" description="Helical" evidence="1">
    <location>
        <begin position="76"/>
        <end position="99"/>
    </location>
</feature>
<dbReference type="HOGENOM" id="CLU_950507_0_0_1"/>
<dbReference type="OrthoDB" id="2637653at2759"/>
<evidence type="ECO:0000313" key="3">
    <source>
        <dbReference type="EMBL" id="KIJ30752.1"/>
    </source>
</evidence>
<feature type="transmembrane region" description="Helical" evidence="1">
    <location>
        <begin position="21"/>
        <end position="40"/>
    </location>
</feature>
<dbReference type="Proteomes" id="UP000054279">
    <property type="component" value="Unassembled WGS sequence"/>
</dbReference>
<keyword evidence="1" id="KW-0472">Membrane</keyword>